<reference evidence="2 3" key="1">
    <citation type="submission" date="2017-11" db="EMBL/GenBank/DDBJ databases">
        <title>Complete genome sequence of Sphingomonas sp. Strain Cra20, a psychrotolerant potential plant growth promoting rhizobacteria.</title>
        <authorList>
            <person name="Luo Y."/>
        </authorList>
    </citation>
    <scope>NUCLEOTIDE SEQUENCE [LARGE SCALE GENOMIC DNA]</scope>
    <source>
        <strain evidence="2 3">Cra20</strain>
    </source>
</reference>
<dbReference type="EMBL" id="CP024923">
    <property type="protein sequence ID" value="ATY30621.1"/>
    <property type="molecule type" value="Genomic_DNA"/>
</dbReference>
<organism evidence="2 3">
    <name type="scientific">Sphingomonas psychrotolerans</name>
    <dbReference type="NCBI Taxonomy" id="1327635"/>
    <lineage>
        <taxon>Bacteria</taxon>
        <taxon>Pseudomonadati</taxon>
        <taxon>Pseudomonadota</taxon>
        <taxon>Alphaproteobacteria</taxon>
        <taxon>Sphingomonadales</taxon>
        <taxon>Sphingomonadaceae</taxon>
        <taxon>Sphingomonas</taxon>
    </lineage>
</organism>
<dbReference type="KEGG" id="sphc:CVN68_00280"/>
<evidence type="ECO:0000313" key="2">
    <source>
        <dbReference type="EMBL" id="ATY30621.1"/>
    </source>
</evidence>
<protein>
    <recommendedName>
        <fullName evidence="4">Fatty acid desaturase</fullName>
    </recommendedName>
</protein>
<evidence type="ECO:0008006" key="4">
    <source>
        <dbReference type="Google" id="ProtNLM"/>
    </source>
</evidence>
<keyword evidence="3" id="KW-1185">Reference proteome</keyword>
<accession>A0A2K8MHH6</accession>
<proteinExistence type="predicted"/>
<keyword evidence="1" id="KW-0812">Transmembrane</keyword>
<keyword evidence="1" id="KW-0472">Membrane</keyword>
<feature type="transmembrane region" description="Helical" evidence="1">
    <location>
        <begin position="45"/>
        <end position="63"/>
    </location>
</feature>
<gene>
    <name evidence="2" type="ORF">CVN68_00280</name>
</gene>
<evidence type="ECO:0000313" key="3">
    <source>
        <dbReference type="Proteomes" id="UP000229081"/>
    </source>
</evidence>
<keyword evidence="1" id="KW-1133">Transmembrane helix</keyword>
<name>A0A2K8MHH6_9SPHN</name>
<evidence type="ECO:0000256" key="1">
    <source>
        <dbReference type="SAM" id="Phobius"/>
    </source>
</evidence>
<sequence>MENLMVASDADAGAAKMGRAEPMWLMPADFREPITDRMIEAGSRWAGIASFVVALGAIGFWLLG</sequence>
<dbReference type="AlphaFoldDB" id="A0A2K8MHH6"/>
<dbReference type="Proteomes" id="UP000229081">
    <property type="component" value="Chromosome"/>
</dbReference>